<dbReference type="FunFam" id="3.40.50.12780:FF:000012">
    <property type="entry name" value="Non-ribosomal peptide synthetase"/>
    <property type="match status" value="1"/>
</dbReference>
<dbReference type="GO" id="GO:0031177">
    <property type="term" value="F:phosphopantetheine binding"/>
    <property type="evidence" value="ECO:0007669"/>
    <property type="project" value="InterPro"/>
</dbReference>
<dbReference type="SMART" id="SM00823">
    <property type="entry name" value="PKS_PP"/>
    <property type="match status" value="4"/>
</dbReference>
<evidence type="ECO:0000259" key="6">
    <source>
        <dbReference type="PROSITE" id="PS50075"/>
    </source>
</evidence>
<dbReference type="STRING" id="1133849.O3I_033045"/>
<dbReference type="InterPro" id="IPR001031">
    <property type="entry name" value="Thioesterase"/>
</dbReference>
<dbReference type="PROSITE" id="PS00012">
    <property type="entry name" value="PHOSPHOPANTETHEINE"/>
    <property type="match status" value="3"/>
</dbReference>
<evidence type="ECO:0000313" key="7">
    <source>
        <dbReference type="EMBL" id="AFU04558.1"/>
    </source>
</evidence>
<dbReference type="InterPro" id="IPR025110">
    <property type="entry name" value="AMP-bd_C"/>
</dbReference>
<dbReference type="PROSITE" id="PS00455">
    <property type="entry name" value="AMP_BINDING"/>
    <property type="match status" value="3"/>
</dbReference>
<dbReference type="InterPro" id="IPR010071">
    <property type="entry name" value="AA_adenyl_dom"/>
</dbReference>
<dbReference type="InterPro" id="IPR010060">
    <property type="entry name" value="NRPS_synth"/>
</dbReference>
<dbReference type="EMBL" id="CP003876">
    <property type="protein sequence ID" value="AFU04558.1"/>
    <property type="molecule type" value="Genomic_DNA"/>
</dbReference>
<feature type="domain" description="Carrier" evidence="6">
    <location>
        <begin position="3057"/>
        <end position="3131"/>
    </location>
</feature>
<dbReference type="Proteomes" id="UP000006304">
    <property type="component" value="Chromosome"/>
</dbReference>
<name>K0EXE7_NOCB7</name>
<dbReference type="NCBIfam" id="NF003417">
    <property type="entry name" value="PRK04813.1"/>
    <property type="match status" value="3"/>
</dbReference>
<dbReference type="InterPro" id="IPR009081">
    <property type="entry name" value="PP-bd_ACP"/>
</dbReference>
<dbReference type="NCBIfam" id="TIGR01720">
    <property type="entry name" value="NRPS-para261"/>
    <property type="match status" value="1"/>
</dbReference>
<reference evidence="7 8" key="1">
    <citation type="journal article" date="2012" name="J. Bacteriol.">
        <title>Complete genome sequence of Nocardia brasiliensis HUJEG-1.</title>
        <authorList>
            <person name="Vera-Cabrera L."/>
            <person name="Ortiz-Lopez R."/>
            <person name="Elizondo-Gonzalez R."/>
            <person name="Perez-Maya A.A."/>
            <person name="Ocampo-Candiani J."/>
        </authorList>
    </citation>
    <scope>NUCLEOTIDE SEQUENCE [LARGE SCALE GENOMIC DNA]</scope>
    <source>
        <strain evidence="8">ATCC 700358</strain>
    </source>
</reference>
<dbReference type="SUPFAM" id="SSF47336">
    <property type="entry name" value="ACP-like"/>
    <property type="match status" value="4"/>
</dbReference>
<dbReference type="CDD" id="cd19543">
    <property type="entry name" value="DCL_NRPS"/>
    <property type="match status" value="1"/>
</dbReference>
<evidence type="ECO:0000256" key="3">
    <source>
        <dbReference type="ARBA" id="ARBA00022553"/>
    </source>
</evidence>
<organism evidence="7 8">
    <name type="scientific">Nocardia brasiliensis (strain ATCC 700358 / HUJEG-1)</name>
    <dbReference type="NCBI Taxonomy" id="1133849"/>
    <lineage>
        <taxon>Bacteria</taxon>
        <taxon>Bacillati</taxon>
        <taxon>Actinomycetota</taxon>
        <taxon>Actinomycetes</taxon>
        <taxon>Mycobacteriales</taxon>
        <taxon>Nocardiaceae</taxon>
        <taxon>Nocardia</taxon>
    </lineage>
</organism>
<dbReference type="CDD" id="cd05930">
    <property type="entry name" value="A_NRPS"/>
    <property type="match status" value="3"/>
</dbReference>
<dbReference type="RefSeq" id="WP_014987409.1">
    <property type="nucleotide sequence ID" value="NC_018681.1"/>
</dbReference>
<keyword evidence="5" id="KW-0045">Antibiotic biosynthesis</keyword>
<dbReference type="Gene3D" id="3.40.50.980">
    <property type="match status" value="6"/>
</dbReference>
<gene>
    <name evidence="7" type="ORF">O3I_033045</name>
</gene>
<evidence type="ECO:0000256" key="1">
    <source>
        <dbReference type="ARBA" id="ARBA00001957"/>
    </source>
</evidence>
<dbReference type="InterPro" id="IPR029058">
    <property type="entry name" value="AB_hydrolase_fold"/>
</dbReference>
<dbReference type="GO" id="GO:0008610">
    <property type="term" value="P:lipid biosynthetic process"/>
    <property type="evidence" value="ECO:0007669"/>
    <property type="project" value="UniProtKB-ARBA"/>
</dbReference>
<evidence type="ECO:0000256" key="2">
    <source>
        <dbReference type="ARBA" id="ARBA00022450"/>
    </source>
</evidence>
<dbReference type="InterPro" id="IPR045851">
    <property type="entry name" value="AMP-bd_C_sf"/>
</dbReference>
<protein>
    <submittedName>
        <fullName evidence="7">Non-ribosomal peptide synthetase</fullName>
    </submittedName>
</protein>
<dbReference type="FunFam" id="3.30.300.30:FF:000010">
    <property type="entry name" value="Enterobactin synthetase component F"/>
    <property type="match status" value="1"/>
</dbReference>
<keyword evidence="8" id="KW-1185">Reference proteome</keyword>
<dbReference type="HOGENOM" id="CLU_000022_0_0_11"/>
<dbReference type="FunFam" id="3.40.50.980:FF:000001">
    <property type="entry name" value="Non-ribosomal peptide synthetase"/>
    <property type="match status" value="1"/>
</dbReference>
<dbReference type="Pfam" id="PF00501">
    <property type="entry name" value="AMP-binding"/>
    <property type="match status" value="3"/>
</dbReference>
<dbReference type="InterPro" id="IPR006162">
    <property type="entry name" value="Ppantetheine_attach_site"/>
</dbReference>
<dbReference type="GO" id="GO:0003824">
    <property type="term" value="F:catalytic activity"/>
    <property type="evidence" value="ECO:0007669"/>
    <property type="project" value="InterPro"/>
</dbReference>
<keyword evidence="4" id="KW-0677">Repeat</keyword>
<dbReference type="InterPro" id="IPR020845">
    <property type="entry name" value="AMP-binding_CS"/>
</dbReference>
<dbReference type="InterPro" id="IPR036736">
    <property type="entry name" value="ACP-like_sf"/>
</dbReference>
<dbReference type="SUPFAM" id="SSF53474">
    <property type="entry name" value="alpha/beta-Hydrolases"/>
    <property type="match status" value="1"/>
</dbReference>
<dbReference type="PROSITE" id="PS50075">
    <property type="entry name" value="CARRIER"/>
    <property type="match status" value="4"/>
</dbReference>
<dbReference type="Gene3D" id="3.40.50.1820">
    <property type="entry name" value="alpha/beta hydrolase"/>
    <property type="match status" value="1"/>
</dbReference>
<sequence>MTDLPAVDGHDEFALTGAQLGIWNAQRLDPDTLGYLVGEVLEIAGPEPIDLDLLDTAIRRTIAESDTMRLRFSEGADGPRQRITDAAAQLRPTVDLRGEADPTAAAHRAVEAERIRAARACRGMVDRQLFNYTLLRLSDNEVWCIQLYHHLIIDGYSAALVSRRVAAHYTALVRGTAVAPVRWGSMTTLVAEDAAYQAGPEFEQDRAYWRDLLTPLPSLDGRGSQPDGPAEHTHQARAVLDAEFMARVGAVAEANGTTWADVLVGGYAGFVHRLLGETDVVIALPVMARVGRTALTTPSMAVNVLPLRLAVSGHDGIGALSRRVADALRGLRAHQRYRGENLAREFGAAQTGALLHGIGVNLKAFDVALDFAGAVGTLRNVAGGPPEDLGLTVTPLSGGRIQLGFEVDARSVDAETVQRRMAGLVRVIGELTDGQDRTIGRVAPYPPADAARILAERASAALPGTPEDLSTAFDRMVAAYPARVVLVAGETRLTAADLGRQVHQLARFLRGRGVGPDDIVGLALPRTAEIVVAMLAVQHAGAAHLVLDPEHPTERLRDIVDDARPVQVLAVDALAEVLAGEARPTPISLSDSAVRALIDAAPDGPLSAAELAAPRHPEHLAYVVYTSGSTGRPKGVLVRSGGAAHLLHHHRSTIYAEAADRVGGRQLHTAHTASFAFDAALDQLLWLLCGHRVHLYDAELQRDAAAQVAAFAADRIDVVDTTPSMAAALIDNGMLGARHRPQLLLFGGEAASPALWETIVASGVAARNMYGPTEATVDALTAPVSGSVPHVGGPLVGMSTYLLDSALQPVPHGEVGELYLAGPQLARGYLGRQVVTAERFVADPFGTPGARMYRTGDRARWRTGHGYEFLGRGDNQVKIRGHRVELGEVEAILGALPGVAAAAAVIRSTAGLAQLIGYLVPASGQRLDGADELRHRLAKTVPDHLVPSVLVVLDALPTTVNGKLDRAALPAPQLVSSGRAPRTDRERAVCAVVAEVLGRPAVSVDDEFFGLGGDSITAISVSSRLRAHGLLVQPKAILAQGDLGTIAATADRLADEPRAVTDDEPTGVVPLPPIVRALLDANPDEAAIAGYAQWTVLALHETLDFAQLRSGVQAMLDRHDALRAVLDTETTPPTLTIGAPGSVQAADILGELDVEDVSRIPALAQDLADQLSPRAGRCLRVALARTPAGAPDRLLVVANHLAVDGVSWRVLLPELHAACRAARDGQPVQLVSKGSSWRRYATMLAEAGTAGTYAREAEHWRAALGRATTAPLGARALDPRRDHARSAVRTRTFAAAAITEALLTTLPVAYRAGADDVLLAALLLAVNSWRHSRGEALEAGRPVTVEGHGRDPLAADTDFAGTVGWFTSEYPVWAPADGIDTAAGLAEALAGGAAAGRLLRAVKEAKRAVPGGGVGYGVLRHLDPRTAPDLASTPAPELLLNYLGRFAASPGTDWQLPEEDPFAVCEPAGKALSEVLALNAFVHEQGAPRLAVEWTAAGEVLGAATVTALQEHWELALEAFAAHAVLFEGGLTPSDCPEVPATQDGIDELEALHGPLAALLPLSPLQEGLLFHAIRDGAADVYTLTARIDLTGPLDEQRLATAFDAVLARHPNLGAAFHYTALDRPVQAIPRTLRMPWRYADLSALPVRTAVAAADRLETEAAAHHFVVDRSPLLRALLIHLPDAQHRLVLNAHHLLTDGWSTPIVLRELLALYHRAELPAPAAYRDYLAWIARQDRGAVRDAWAARLAGLAAPSLLSTTSTGAQDFRQVPVPLSEAQAAALVALGRRRGLTLNTLVQGTWAVVLAELTERADVVFGATVSGRPAELPGVEAMVGLFTNTIPVRCTLAPERPLLDLFAELQETQFAMQEFEQASLAEIERAAGLGQLFNTLVVFENFPNSGAQQPESHELRIAGFHNHGLTHYPVTLLAPPGERLELVVYHDRAAVADVTVGRIIDRIAQVLRTVVEAEGTRVGELLDMSGWVTPSAPVRTPDRPRVIDSPGVADDAVLSAIREGAAGVLELASIGPDDDFFALGGHSLTAMRLVGKLRRLGVRVAITDVFDAPTARTLAARAQIDPRRFGQRAVAETSEVATAPTDFTPAVLDRVGSGAPLSPAQERLWFLHRLEGPSTTYDVPVVVRLRGALDNDALAAAWRDVLARHPVLRTTYPQDAAGSATLHLLAAAEAAGLDWHAVGAEGLDAAVAACLTQPVDITAAAPARATLLEVAPDDHVLVLVVHHIAFDATSLRPLFDDLDTAYRARVKDEAPQWSPAGTDYREYAARERRRQQQDAYAGQLTYWRDTLAGLPAELELPFDRPRPARAAYRGHTVLRPLPAGLRAAITELCGEYGVSPLMVLQAAVATTWSAFGAGRDIPLGSTVSHRDSVLDDDAGEFGDTVGYFVNTLVVRCDLSGRPSFAELLARVRVAALDALAHQDAPFERVVDAVAPPRSLARHPLFQTMVAYEPAAPAPKLGGLVVEPVPPVTTAARFDTAVWLADAGALDEANLRLVVDADLFDPATADALADGLVAVLERVVPEPTAGIFETALTATDPARDPARRSTTPPGVAVRFADQVRATPDATAVVCGADSLTYAELATRTADLAALLLAAGAGPEQVVGVALARSTDLIAGLLAVLRLGAAYLPLDVDYPADRLAYMLADATPVCVLTSSDLADRLPAGGPPTVLTDGAAQPDPVALPLPRPADERLAYVIHTSGSTGKPKGVMVTTANLAAFAETVGGEGWIGRGDRIVAVTTVSFDIAVLELLLPLTVGATVVLADRATVRDPDALHALIAESAATLVQATPSLWRVLVEHEDAPRLAAVRALVGGEALPADLAVALVATCRSVRNVYGPTEATVWATARDLRDGEQVTIGAPWTDVHTRVLDEHLRPVPPGVAGELYLGGAQVVRGYLGKPELTAARFVPDPDLPGRRLYRTGDLVRQRAGRLEYLRRSDDQVKVRGFRIELGDVESALRAVAGVARAAATVRADSAGTGRLFGYVVASPGGTLDPAAVRAAVAGILPEYMVPQAIAVLDALPLTLNGKVDRAALPEPTRTDTARRAPRTAAERTLCALAGEVLGIAAPGPDDAFFALGGDSISSVRLVTGARRHGLVLSVADVFEHPTLGELAAAATAADTAAAPVAATELVTVDADQRARLDALCPAWQEALPLSPLQEGMYFQSVVDRAAGSDAYHMQVSFVFEAARPARADLLRRALDAVLRRHANLRAGFTHAGFGAPVQFIPGAWETPCREVDLRTTDDAAAAVAALADEEYRTPFDFGAPPLIRLVLVRLPDGTSRTVFTLHHLLIDGWSLALLFTELFTLYERAETSSAGELDVALEPAADFRDQLRWLAGLDHGASEKAWHAYLSDLRQPTLVGTGATDRSPLPGRSRIELPAATSAALRALAGHGQVTLSTVVSTAWGLALRASTGLDDVVFGSTVSARSPEVPGAERMIGLVLNTIPVRVQVRPGEPLLDLLHRMLREQGGLVAHQQLGLGRIQRAAGYPTLFDTLYVFRNLPRDESGAADVFARTGVVGREAVDSTHYALTLDVDPGAGSDPLRITLEHRADLIPDGLAEQMLARLVTILEQLAAPDTVAGRTVVADTAVPVAAAPEFTPERVHVPLPGQPGGSVDALLRERAAATPDALALVCGPVALTARELDDRVDRMARLLASRGVGITDVVALALPRIADHVVAIFAVMRTGAAYLPLDLTHPPARLRALLADSAASALISTGTHRESVIDGDGGPRVQLLIDQPDVARVLDGAVPPPPVPEVAVAGPSCADQPAYVIYTSGSTGRPKGVVIGHRGLTTMYHNHLDEIFGPTDRRANRGRLRVAHTVSFSFDMSWEELFWLLAGHEVHVIDEQARLEPAALVAHYQDVGIDAVNVTPSYARELLAAGLLTGAHVPALVLLGGEAVPPDLWTLLREHPVATGYDLYGPTEFTINALGSPVSGSATPCLGRPVRNAKARVLDSGLAEVPVGAQGELYLSGDGIAIGYRDRAGLTAGTFVADPFAPDGGRMYRTGDLVRRRADGELEYLGRADHQVKIRGVRIELAEVETALAALPGVRRAAATVRADSAGTARLFGYVVLDAGCAPRDLRPEVRAKVPAALVPAEIVVIDAIPLTPNGKLDRAALPQPERRTVRRAPETARERAVCAVFEQVLELAEVDIEDSFFDLGGDSLRAMRLLGALDRGLGVTISLGTLTARPTVAELAAHLDRTQGAAAEPESSAPGREHVLVLRAGGAEAPLFCVHPAGGFAWQFLPLATRLTAGRPVIGLQLPTLSGAAPAAASIDELAAQYVATVRAQQPSGPYHLLGYSFGGNVVHAMAAQLSAAGEEVAFAGLIDAAPLGSRAGAEHEIDADVTELLTVLAPEIGSADPQLHAALRAGFTECVRLLAVSAVPDYTGPLTLFTADRPHDAVAAPGEELAAGWRALGLDPVVHHLPFDHAGLVTAAGWAELTPLIERELGMKVRSTQGDR</sequence>
<feature type="domain" description="Carrier" evidence="6">
    <location>
        <begin position="2002"/>
        <end position="2076"/>
    </location>
</feature>
<dbReference type="NCBIfam" id="TIGR01733">
    <property type="entry name" value="AA-adenyl-dom"/>
    <property type="match status" value="3"/>
</dbReference>
<dbReference type="Gene3D" id="3.30.300.30">
    <property type="match status" value="3"/>
</dbReference>
<dbReference type="Pfam" id="PF00668">
    <property type="entry name" value="Condensation"/>
    <property type="match status" value="5"/>
</dbReference>
<proteinExistence type="predicted"/>
<dbReference type="GO" id="GO:0005737">
    <property type="term" value="C:cytoplasm"/>
    <property type="evidence" value="ECO:0007669"/>
    <property type="project" value="TreeGrafter"/>
</dbReference>
<accession>K0EXE7</accession>
<keyword evidence="3" id="KW-0597">Phosphoprotein</keyword>
<dbReference type="PANTHER" id="PTHR45527:SF1">
    <property type="entry name" value="FATTY ACID SYNTHASE"/>
    <property type="match status" value="1"/>
</dbReference>
<dbReference type="InterPro" id="IPR023213">
    <property type="entry name" value="CAT-like_dom_sf"/>
</dbReference>
<dbReference type="GO" id="GO:0043041">
    <property type="term" value="P:amino acid activation for nonribosomal peptide biosynthetic process"/>
    <property type="evidence" value="ECO:0007669"/>
    <property type="project" value="TreeGrafter"/>
</dbReference>
<dbReference type="Pfam" id="PF13193">
    <property type="entry name" value="AMP-binding_C"/>
    <property type="match status" value="3"/>
</dbReference>
<feature type="domain" description="Carrier" evidence="6">
    <location>
        <begin position="980"/>
        <end position="1057"/>
    </location>
</feature>
<evidence type="ECO:0000256" key="4">
    <source>
        <dbReference type="ARBA" id="ARBA00022737"/>
    </source>
</evidence>
<dbReference type="KEGG" id="nbr:O3I_033045"/>
<dbReference type="InterPro" id="IPR020806">
    <property type="entry name" value="PKS_PP-bd"/>
</dbReference>
<dbReference type="GO" id="GO:0044550">
    <property type="term" value="P:secondary metabolite biosynthetic process"/>
    <property type="evidence" value="ECO:0007669"/>
    <property type="project" value="UniProtKB-ARBA"/>
</dbReference>
<dbReference type="Pfam" id="PF00550">
    <property type="entry name" value="PP-binding"/>
    <property type="match status" value="4"/>
</dbReference>
<dbReference type="SUPFAM" id="SSF52777">
    <property type="entry name" value="CoA-dependent acyltransferases"/>
    <property type="match status" value="10"/>
</dbReference>
<evidence type="ECO:0000313" key="8">
    <source>
        <dbReference type="Proteomes" id="UP000006304"/>
    </source>
</evidence>
<feature type="domain" description="Carrier" evidence="6">
    <location>
        <begin position="4141"/>
        <end position="4216"/>
    </location>
</feature>
<dbReference type="Gene3D" id="2.30.38.10">
    <property type="entry name" value="Luciferase, Domain 3"/>
    <property type="match status" value="3"/>
</dbReference>
<dbReference type="Gene3D" id="3.30.559.30">
    <property type="entry name" value="Nonribosomal peptide synthetase, condensation domain"/>
    <property type="match status" value="5"/>
</dbReference>
<dbReference type="eggNOG" id="COG1020">
    <property type="taxonomic scope" value="Bacteria"/>
</dbReference>
<dbReference type="Gene3D" id="3.30.559.10">
    <property type="entry name" value="Chloramphenicol acetyltransferase-like domain"/>
    <property type="match status" value="5"/>
</dbReference>
<dbReference type="GO" id="GO:0017000">
    <property type="term" value="P:antibiotic biosynthetic process"/>
    <property type="evidence" value="ECO:0007669"/>
    <property type="project" value="UniProtKB-KW"/>
</dbReference>
<dbReference type="PANTHER" id="PTHR45527">
    <property type="entry name" value="NONRIBOSOMAL PEPTIDE SYNTHETASE"/>
    <property type="match status" value="1"/>
</dbReference>
<dbReference type="UniPathway" id="UPA00011"/>
<comment type="cofactor">
    <cofactor evidence="1">
        <name>pantetheine 4'-phosphate</name>
        <dbReference type="ChEBI" id="CHEBI:47942"/>
    </cofactor>
</comment>
<keyword evidence="2" id="KW-0596">Phosphopantetheine</keyword>
<dbReference type="Gene3D" id="1.10.1200.10">
    <property type="entry name" value="ACP-like"/>
    <property type="match status" value="3"/>
</dbReference>
<dbReference type="eggNOG" id="COG3319">
    <property type="taxonomic scope" value="Bacteria"/>
</dbReference>
<dbReference type="InterPro" id="IPR000873">
    <property type="entry name" value="AMP-dep_synth/lig_dom"/>
</dbReference>
<evidence type="ECO:0000256" key="5">
    <source>
        <dbReference type="ARBA" id="ARBA00023194"/>
    </source>
</evidence>
<dbReference type="InterPro" id="IPR001242">
    <property type="entry name" value="Condensation_dom"/>
</dbReference>
<dbReference type="Pfam" id="PF00975">
    <property type="entry name" value="Thioesterase"/>
    <property type="match status" value="1"/>
</dbReference>
<dbReference type="SUPFAM" id="SSF56801">
    <property type="entry name" value="Acetyl-CoA synthetase-like"/>
    <property type="match status" value="3"/>
</dbReference>